<dbReference type="PIRSF" id="PIRSF000530">
    <property type="entry name" value="Galactokinase"/>
    <property type="match status" value="1"/>
</dbReference>
<dbReference type="GO" id="GO:0005524">
    <property type="term" value="F:ATP binding"/>
    <property type="evidence" value="ECO:0007669"/>
    <property type="project" value="UniProtKB-KW"/>
</dbReference>
<sequence>MDPVLYPTGPITGAINIAAKVSTPDALPGPVNEVSWFVPGRIEVLGKHTDYAGGRSLLAAVDRGITFTARRIDEPVVRVYSSAVGESVDIQISGDRPPLPPGHWAAYPEAVVTRLEANFPGYVVGAQIDVDSTLPLASGMSSSSAMVIGISRCLIDLGGIASLALFRRHIRDYESLAGYMACIENGMTFGDLKGRRGVGTFGGSEDHTAMLCCEQGKLAEYSFSPVRRRALVPVPEGYAFVVAVSGVLAEKTGAARDAYNRVSLAVREIVGLWNSDTGRTDTSLAEAIASSEHALDRMRELVGEDNYLRRRLDQFYAESEEIVPLAADALAGGHLKDFGELVDRSQQLAQTGLENQVQQTVFLARSARQLGAQAASAFGAGFGGSVWALVRRESAEEFASKWLKEYLRVFPYLKDRAATHVAAFAGRAYRRSTNG</sequence>
<keyword evidence="6" id="KW-0119">Carbohydrate metabolism</keyword>
<evidence type="ECO:0000256" key="1">
    <source>
        <dbReference type="ARBA" id="ARBA00006566"/>
    </source>
</evidence>
<dbReference type="Pfam" id="PF00288">
    <property type="entry name" value="GHMP_kinases_N"/>
    <property type="match status" value="1"/>
</dbReference>
<keyword evidence="3" id="KW-0547">Nucleotide-binding</keyword>
<dbReference type="PANTHER" id="PTHR10457:SF7">
    <property type="entry name" value="GALACTOKINASE-RELATED"/>
    <property type="match status" value="1"/>
</dbReference>
<keyword evidence="2" id="KW-0808">Transferase</keyword>
<accession>A0AB38XQN0</accession>
<dbReference type="Proteomes" id="UP001211044">
    <property type="component" value="Chromosome"/>
</dbReference>
<dbReference type="PANTHER" id="PTHR10457">
    <property type="entry name" value="MEVALONATE KINASE/GALACTOKINASE"/>
    <property type="match status" value="1"/>
</dbReference>
<evidence type="ECO:0000256" key="5">
    <source>
        <dbReference type="ARBA" id="ARBA00022840"/>
    </source>
</evidence>
<dbReference type="Gene3D" id="3.30.70.890">
    <property type="entry name" value="GHMP kinase, C-terminal domain"/>
    <property type="match status" value="1"/>
</dbReference>
<dbReference type="SUPFAM" id="SSF55060">
    <property type="entry name" value="GHMP Kinase, C-terminal domain"/>
    <property type="match status" value="1"/>
</dbReference>
<keyword evidence="6" id="KW-0299">Galactose metabolism</keyword>
<name>A0AB38XQN0_9ACTO</name>
<feature type="domain" description="Galactokinase N-terminal" evidence="9">
    <location>
        <begin position="34"/>
        <end position="70"/>
    </location>
</feature>
<evidence type="ECO:0000256" key="3">
    <source>
        <dbReference type="ARBA" id="ARBA00022741"/>
    </source>
</evidence>
<evidence type="ECO:0000259" key="9">
    <source>
        <dbReference type="Pfam" id="PF10509"/>
    </source>
</evidence>
<evidence type="ECO:0000256" key="2">
    <source>
        <dbReference type="ARBA" id="ARBA00022679"/>
    </source>
</evidence>
<evidence type="ECO:0000259" key="7">
    <source>
        <dbReference type="Pfam" id="PF00288"/>
    </source>
</evidence>
<gene>
    <name evidence="10" type="ORF">PIG85_02190</name>
</gene>
<evidence type="ECO:0000256" key="4">
    <source>
        <dbReference type="ARBA" id="ARBA00022777"/>
    </source>
</evidence>
<dbReference type="InterPro" id="IPR036554">
    <property type="entry name" value="GHMP_kinase_C_sf"/>
</dbReference>
<dbReference type="PRINTS" id="PR00473">
    <property type="entry name" value="GALCTOKINASE"/>
</dbReference>
<organism evidence="10 11">
    <name type="scientific">Winkia neuii subsp. anitrata</name>
    <dbReference type="NCBI Taxonomy" id="29318"/>
    <lineage>
        <taxon>Bacteria</taxon>
        <taxon>Bacillati</taxon>
        <taxon>Actinomycetota</taxon>
        <taxon>Actinomycetes</taxon>
        <taxon>Actinomycetales</taxon>
        <taxon>Actinomycetaceae</taxon>
        <taxon>Winkia</taxon>
    </lineage>
</organism>
<dbReference type="InterPro" id="IPR006203">
    <property type="entry name" value="GHMP_knse_ATP-bd_CS"/>
</dbReference>
<dbReference type="InterPro" id="IPR006206">
    <property type="entry name" value="Mevalonate/galactokinase"/>
</dbReference>
<keyword evidence="4" id="KW-0418">Kinase</keyword>
<evidence type="ECO:0000259" key="8">
    <source>
        <dbReference type="Pfam" id="PF08544"/>
    </source>
</evidence>
<feature type="domain" description="GHMP kinase C-terminal" evidence="8">
    <location>
        <begin position="327"/>
        <end position="405"/>
    </location>
</feature>
<dbReference type="InterPro" id="IPR000705">
    <property type="entry name" value="Galactokinase"/>
</dbReference>
<evidence type="ECO:0000313" key="11">
    <source>
        <dbReference type="Proteomes" id="UP001211044"/>
    </source>
</evidence>
<dbReference type="Gene3D" id="3.30.230.10">
    <property type="match status" value="1"/>
</dbReference>
<dbReference type="SUPFAM" id="SSF54211">
    <property type="entry name" value="Ribosomal protein S5 domain 2-like"/>
    <property type="match status" value="1"/>
</dbReference>
<feature type="domain" description="GHMP kinase N-terminal" evidence="7">
    <location>
        <begin position="108"/>
        <end position="159"/>
    </location>
</feature>
<keyword evidence="5" id="KW-0067">ATP-binding</keyword>
<protein>
    <submittedName>
        <fullName evidence="10">Galactokinase family protein</fullName>
    </submittedName>
</protein>
<dbReference type="AlphaFoldDB" id="A0AB38XQN0"/>
<comment type="similarity">
    <text evidence="1">Belongs to the GHMP kinase family. GalK subfamily.</text>
</comment>
<dbReference type="GO" id="GO:0005829">
    <property type="term" value="C:cytosol"/>
    <property type="evidence" value="ECO:0007669"/>
    <property type="project" value="TreeGrafter"/>
</dbReference>
<dbReference type="InterPro" id="IPR019539">
    <property type="entry name" value="GalKase_N"/>
</dbReference>
<dbReference type="RefSeq" id="WP_004806447.1">
    <property type="nucleotide sequence ID" value="NZ_CP116394.1"/>
</dbReference>
<dbReference type="InterPro" id="IPR014721">
    <property type="entry name" value="Ribsml_uS5_D2-typ_fold_subgr"/>
</dbReference>
<dbReference type="EMBL" id="CP116394">
    <property type="protein sequence ID" value="WCE46479.1"/>
    <property type="molecule type" value="Genomic_DNA"/>
</dbReference>
<dbReference type="Pfam" id="PF10509">
    <property type="entry name" value="GalKase_gal_bdg"/>
    <property type="match status" value="1"/>
</dbReference>
<dbReference type="KEGG" id="wne:PIG85_02190"/>
<dbReference type="PRINTS" id="PR00959">
    <property type="entry name" value="MEVGALKINASE"/>
</dbReference>
<reference evidence="10" key="1">
    <citation type="submission" date="2023-01" db="EMBL/GenBank/DDBJ databases">
        <title>Comparative Genomic Analysis of the Clinically-Derived Winkia Strain NY0527 Provides Evidence into the Taxonomic Reassignment of Winkia neuii and Characterizes Their Virulence Traits.</title>
        <authorList>
            <person name="Cai X."/>
            <person name="Peng Y."/>
            <person name="Li M."/>
            <person name="Qiu Y."/>
            <person name="Wang Y."/>
            <person name="Xu L."/>
            <person name="Hou Q."/>
        </authorList>
    </citation>
    <scope>NUCLEOTIDE SEQUENCE</scope>
    <source>
        <strain evidence="10">NY0527</strain>
    </source>
</reference>
<dbReference type="InterPro" id="IPR020568">
    <property type="entry name" value="Ribosomal_Su5_D2-typ_SF"/>
</dbReference>
<dbReference type="InterPro" id="IPR013750">
    <property type="entry name" value="GHMP_kinase_C_dom"/>
</dbReference>
<dbReference type="InterPro" id="IPR006204">
    <property type="entry name" value="GHMP_kinase_N_dom"/>
</dbReference>
<dbReference type="GO" id="GO:0004335">
    <property type="term" value="F:galactokinase activity"/>
    <property type="evidence" value="ECO:0007669"/>
    <property type="project" value="InterPro"/>
</dbReference>
<proteinExistence type="inferred from homology"/>
<dbReference type="GO" id="GO:0006012">
    <property type="term" value="P:galactose metabolic process"/>
    <property type="evidence" value="ECO:0007669"/>
    <property type="project" value="UniProtKB-KW"/>
</dbReference>
<evidence type="ECO:0000256" key="6">
    <source>
        <dbReference type="ARBA" id="ARBA00023144"/>
    </source>
</evidence>
<evidence type="ECO:0000313" key="10">
    <source>
        <dbReference type="EMBL" id="WCE46479.1"/>
    </source>
</evidence>
<dbReference type="Pfam" id="PF08544">
    <property type="entry name" value="GHMP_kinases_C"/>
    <property type="match status" value="1"/>
</dbReference>
<dbReference type="PROSITE" id="PS00627">
    <property type="entry name" value="GHMP_KINASES_ATP"/>
    <property type="match status" value="1"/>
</dbReference>